<accession>A0A6J1EXH5</accession>
<proteinExistence type="predicted"/>
<dbReference type="AlphaFoldDB" id="A0A6J1EXH5"/>
<keyword evidence="1" id="KW-1185">Reference proteome</keyword>
<organism evidence="1 2">
    <name type="scientific">Cucurbita moschata</name>
    <name type="common">Winter crookneck squash</name>
    <name type="synonym">Cucurbita pepo var. moschata</name>
    <dbReference type="NCBI Taxonomy" id="3662"/>
    <lineage>
        <taxon>Eukaryota</taxon>
        <taxon>Viridiplantae</taxon>
        <taxon>Streptophyta</taxon>
        <taxon>Embryophyta</taxon>
        <taxon>Tracheophyta</taxon>
        <taxon>Spermatophyta</taxon>
        <taxon>Magnoliopsida</taxon>
        <taxon>eudicotyledons</taxon>
        <taxon>Gunneridae</taxon>
        <taxon>Pentapetalae</taxon>
        <taxon>rosids</taxon>
        <taxon>fabids</taxon>
        <taxon>Cucurbitales</taxon>
        <taxon>Cucurbitaceae</taxon>
        <taxon>Cucurbiteae</taxon>
        <taxon>Cucurbita</taxon>
    </lineage>
</organism>
<dbReference type="Pfam" id="PF04720">
    <property type="entry name" value="PDDEXK_6"/>
    <property type="match status" value="1"/>
</dbReference>
<protein>
    <submittedName>
        <fullName evidence="2">Uncharacterized protein LOC111439318</fullName>
    </submittedName>
</protein>
<name>A0A6J1EXH5_CUCMO</name>
<dbReference type="RefSeq" id="XP_022932836.1">
    <property type="nucleotide sequence ID" value="XM_023077068.1"/>
</dbReference>
<evidence type="ECO:0000313" key="1">
    <source>
        <dbReference type="Proteomes" id="UP000504609"/>
    </source>
</evidence>
<reference evidence="2" key="1">
    <citation type="submission" date="2025-08" db="UniProtKB">
        <authorList>
            <consortium name="RefSeq"/>
        </authorList>
    </citation>
    <scope>IDENTIFICATION</scope>
    <source>
        <tissue evidence="2">Young leaves</tissue>
    </source>
</reference>
<dbReference type="PANTHER" id="PTHR31579:SF42">
    <property type="entry name" value="DUF506 FAMILY PROTEIN (DUF506)"/>
    <property type="match status" value="1"/>
</dbReference>
<dbReference type="PANTHER" id="PTHR31579">
    <property type="entry name" value="OS03G0796600 PROTEIN"/>
    <property type="match status" value="1"/>
</dbReference>
<gene>
    <name evidence="2" type="primary">LOC111439318</name>
</gene>
<dbReference type="Proteomes" id="UP000504609">
    <property type="component" value="Unplaced"/>
</dbReference>
<dbReference type="NCBIfam" id="TIGR01615">
    <property type="entry name" value="A_thal_3542"/>
    <property type="match status" value="1"/>
</dbReference>
<dbReference type="InterPro" id="IPR006502">
    <property type="entry name" value="PDDEXK-like"/>
</dbReference>
<evidence type="ECO:0000313" key="2">
    <source>
        <dbReference type="RefSeq" id="XP_022932836.1"/>
    </source>
</evidence>
<sequence>MKIPARFQRMAAAFEESSGSEHSSAAETFTDLSDLVKSFMERDYHFEGGDRCDDVVENEKDGVVSDGVVLDGGEWSLPEAVGTLQRLIGGRESKGIRRKIEVEVELACRLIGEEPSSPDFKRKLMTQLRDRGIDAGLCKSKWEKFGRFPAGDYEYVDVKVNENRYIVEAFLVGEFDIARPTTQYAMLLKACPQIYVGKVEELKKIVKAMCSGMRESMKSNQMAIPPWRRNGYMQAKWFGSYKRTTNEVPTKRASLLEPPMPLAANKSIGFEALPLKIYHNCRGEFCRRHNNELKVSHLSAAFEEQGIGM</sequence>
<dbReference type="KEGG" id="cmos:111439318"/>
<dbReference type="GeneID" id="111439318"/>